<evidence type="ECO:0000259" key="19">
    <source>
        <dbReference type="Pfam" id="PF22456"/>
    </source>
</evidence>
<keyword evidence="9" id="KW-0862">Zinc</keyword>
<evidence type="ECO:0000313" key="20">
    <source>
        <dbReference type="EMBL" id="SIN60272.1"/>
    </source>
</evidence>
<dbReference type="EMBL" id="FSQX01000001">
    <property type="protein sequence ID" value="SIN60272.1"/>
    <property type="molecule type" value="Genomic_DNA"/>
</dbReference>
<evidence type="ECO:0000313" key="21">
    <source>
        <dbReference type="Proteomes" id="UP000185024"/>
    </source>
</evidence>
<evidence type="ECO:0000256" key="2">
    <source>
        <dbReference type="ARBA" id="ARBA00002184"/>
    </source>
</evidence>
<gene>
    <name evidence="20" type="ORF">SAMN05878438_0057</name>
</gene>
<evidence type="ECO:0000256" key="3">
    <source>
        <dbReference type="ARBA" id="ARBA00007261"/>
    </source>
</evidence>
<dbReference type="PROSITE" id="PS00143">
    <property type="entry name" value="INSULINASE"/>
    <property type="match status" value="1"/>
</dbReference>
<protein>
    <recommendedName>
        <fullName evidence="5">Protease 3</fullName>
        <ecNumber evidence="4">3.4.24.55</ecNumber>
    </recommendedName>
    <alternativeName>
        <fullName evidence="13">Pitrilysin</fullName>
    </alternativeName>
    <alternativeName>
        <fullName evidence="12">Protease III</fullName>
    </alternativeName>
    <alternativeName>
        <fullName evidence="11">Protease pi</fullName>
    </alternativeName>
</protein>
<name>A0A1N6D8D8_9GAMM</name>
<evidence type="ECO:0000259" key="17">
    <source>
        <dbReference type="Pfam" id="PF05193"/>
    </source>
</evidence>
<comment type="function">
    <text evidence="2">Endopeptidase that degrades small peptides of less than 7 kDa, such as glucagon and insulin.</text>
</comment>
<dbReference type="InterPro" id="IPR011249">
    <property type="entry name" value="Metalloenz_LuxS/M16"/>
</dbReference>
<feature type="signal peptide" evidence="15">
    <location>
        <begin position="1"/>
        <end position="35"/>
    </location>
</feature>
<comment type="cofactor">
    <cofactor evidence="1">
        <name>Zn(2+)</name>
        <dbReference type="ChEBI" id="CHEBI:29105"/>
    </cofactor>
</comment>
<evidence type="ECO:0000256" key="8">
    <source>
        <dbReference type="ARBA" id="ARBA00022801"/>
    </source>
</evidence>
<reference evidence="20 21" key="1">
    <citation type="submission" date="2016-11" db="EMBL/GenBank/DDBJ databases">
        <authorList>
            <person name="Jaros S."/>
            <person name="Januszkiewicz K."/>
            <person name="Wedrychowicz H."/>
        </authorList>
    </citation>
    <scope>NUCLEOTIDE SEQUENCE [LARGE SCALE GENOMIC DNA]</scope>
    <source>
        <strain evidence="20 21">ACAM 239</strain>
    </source>
</reference>
<feature type="chain" id="PRO_5012726413" description="Protease 3" evidence="15">
    <location>
        <begin position="36"/>
        <end position="946"/>
    </location>
</feature>
<keyword evidence="8" id="KW-0378">Hydrolase</keyword>
<dbReference type="EC" id="3.4.24.55" evidence="4"/>
<evidence type="ECO:0000256" key="11">
    <source>
        <dbReference type="ARBA" id="ARBA00029597"/>
    </source>
</evidence>
<dbReference type="AlphaFoldDB" id="A0A1N6D8D8"/>
<feature type="domain" description="Peptidase M16 N-terminal" evidence="16">
    <location>
        <begin position="68"/>
        <end position="184"/>
    </location>
</feature>
<dbReference type="Proteomes" id="UP000185024">
    <property type="component" value="Unassembled WGS sequence"/>
</dbReference>
<evidence type="ECO:0000256" key="7">
    <source>
        <dbReference type="ARBA" id="ARBA00022723"/>
    </source>
</evidence>
<feature type="domain" description="Peptidase M16 C-terminal" evidence="17">
    <location>
        <begin position="228"/>
        <end position="406"/>
    </location>
</feature>
<evidence type="ECO:0000256" key="15">
    <source>
        <dbReference type="SAM" id="SignalP"/>
    </source>
</evidence>
<evidence type="ECO:0000256" key="13">
    <source>
        <dbReference type="ARBA" id="ARBA00033450"/>
    </source>
</evidence>
<evidence type="ECO:0000256" key="5">
    <source>
        <dbReference type="ARBA" id="ARBA00017565"/>
    </source>
</evidence>
<keyword evidence="10" id="KW-0482">Metalloprotease</keyword>
<dbReference type="PANTHER" id="PTHR43690">
    <property type="entry name" value="NARDILYSIN"/>
    <property type="match status" value="1"/>
</dbReference>
<comment type="similarity">
    <text evidence="3 14">Belongs to the peptidase M16 family.</text>
</comment>
<dbReference type="GeneID" id="97276714"/>
<evidence type="ECO:0000256" key="6">
    <source>
        <dbReference type="ARBA" id="ARBA00022670"/>
    </source>
</evidence>
<keyword evidence="6" id="KW-0645">Protease</keyword>
<dbReference type="InterPro" id="IPR007863">
    <property type="entry name" value="Peptidase_M16_C"/>
</dbReference>
<dbReference type="Pfam" id="PF22456">
    <property type="entry name" value="PqqF-like_C_4"/>
    <property type="match status" value="1"/>
</dbReference>
<evidence type="ECO:0000256" key="10">
    <source>
        <dbReference type="ARBA" id="ARBA00023049"/>
    </source>
</evidence>
<organism evidence="20 21">
    <name type="scientific">Vreelandella aquamarina</name>
    <dbReference type="NCBI Taxonomy" id="77097"/>
    <lineage>
        <taxon>Bacteria</taxon>
        <taxon>Pseudomonadati</taxon>
        <taxon>Pseudomonadota</taxon>
        <taxon>Gammaproteobacteria</taxon>
        <taxon>Oceanospirillales</taxon>
        <taxon>Halomonadaceae</taxon>
        <taxon>Vreelandella</taxon>
    </lineage>
</organism>
<dbReference type="FunFam" id="3.30.830.10:FF:000012">
    <property type="entry name" value="Protease 3"/>
    <property type="match status" value="1"/>
</dbReference>
<evidence type="ECO:0000256" key="9">
    <source>
        <dbReference type="ARBA" id="ARBA00022833"/>
    </source>
</evidence>
<dbReference type="InterPro" id="IPR054734">
    <property type="entry name" value="PqqF-like_C_4"/>
</dbReference>
<dbReference type="SUPFAM" id="SSF63411">
    <property type="entry name" value="LuxS/MPP-like metallohydrolase"/>
    <property type="match status" value="4"/>
</dbReference>
<dbReference type="PANTHER" id="PTHR43690:SF18">
    <property type="entry name" value="INSULIN-DEGRADING ENZYME-RELATED"/>
    <property type="match status" value="1"/>
</dbReference>
<dbReference type="Pfam" id="PF05193">
    <property type="entry name" value="Peptidase_M16_C"/>
    <property type="match status" value="1"/>
</dbReference>
<sequence length="946" mass="106209">MLRPTYAIPPRLKARRAVLGLTISLLWIAAPSAWAEESPVADVTIPKVSPFDDRDYRVLTLENGLQALLVSDPEADKAAASMNVRVGSAQDPDDLQGLAHFLEHMLFLGTEPYPQSDAYQQYISDNAGSHNAFTAQQDTNYFFDIEPSALPGALDRFSEFFLSPLFNADHLESERNIVHSEYMARIRDESRRENDVLNQLLNPDNPTTGFAVGSRDTLADPEGEATLRERVIDFYHRYYDANVMNLAVVAPQPLDELEALVVERFADIPDHDLSAPTIDAPLIDPDTLPRYVERQSLQDRRQLRFYFPIPDPTDEYRTKPTQLIAHLLGDEGDGSLLAVLREAGLADGLSAGVGRGDGNEALFTVSISLTPAGAERLDDIEATLFAAIEQIRADGLAEWRYDEQKSLSEQAFRFQQHGAPQQEATRLAMSLSRYPVEDVQYAAYRMDGMDSERQQRYLDALTQDNMLRFYSAPDVESDTVSPWFNTQWKEQPPTAIGQALSGLALPEPNPFIASDLTLQGGQDEQPTALIETPTFTTWHMQDSRFNTPSVEWRVSLQHPSASYSAEEAVLTRLLAGWLNDSLNEPLYPARIAGQSFSAYAHARGMTLSFSGWRDGQTPLIEQALEQLQQADISTGAFERVRYQLQREWRNAPQASLTGQASRALGEALLTPQWSTAELLEASQRLEKRHLENFRRRFLDDLYIDAMAVGNLNAEQAQEQANLIRGALTPRLTRDDIPPLTPLEVSSESEILHPHSTREESLVLRYLQGRDTSVEEQARLSVLAQWLDTPFYQQLRTEEQLGYIVNAGYSPMLEAPGISLIVQSPDVDSSTIAERMDAFMEAAEARLNTLSNGELAAHRQAVHDRLNQRDTSLPSMTNRYWQATALDEVRFDRREQLAALALDVSVEELQSLWPELLSRQLDIRFNPGDSPSDIATYREARTPFDAR</sequence>
<evidence type="ECO:0000259" key="16">
    <source>
        <dbReference type="Pfam" id="PF00675"/>
    </source>
</evidence>
<evidence type="ECO:0000256" key="1">
    <source>
        <dbReference type="ARBA" id="ARBA00001947"/>
    </source>
</evidence>
<proteinExistence type="inferred from homology"/>
<dbReference type="GO" id="GO:0004222">
    <property type="term" value="F:metalloendopeptidase activity"/>
    <property type="evidence" value="ECO:0007669"/>
    <property type="project" value="UniProtKB-EC"/>
</dbReference>
<feature type="domain" description="Coenzyme PQQ synthesis protein F-like C-terminal lobe" evidence="19">
    <location>
        <begin position="781"/>
        <end position="880"/>
    </location>
</feature>
<dbReference type="InterPro" id="IPR011765">
    <property type="entry name" value="Pept_M16_N"/>
</dbReference>
<dbReference type="Pfam" id="PF16187">
    <property type="entry name" value="Peptidase_M16_M"/>
    <property type="match status" value="1"/>
</dbReference>
<evidence type="ECO:0000259" key="18">
    <source>
        <dbReference type="Pfam" id="PF16187"/>
    </source>
</evidence>
<dbReference type="InterPro" id="IPR032632">
    <property type="entry name" value="Peptidase_M16_M"/>
</dbReference>
<dbReference type="RefSeq" id="WP_074211070.1">
    <property type="nucleotide sequence ID" value="NZ_BJOI01000019.1"/>
</dbReference>
<dbReference type="Pfam" id="PF00675">
    <property type="entry name" value="Peptidase_M16"/>
    <property type="match status" value="1"/>
</dbReference>
<dbReference type="InterPro" id="IPR050626">
    <property type="entry name" value="Peptidase_M16"/>
</dbReference>
<dbReference type="GO" id="GO:0006508">
    <property type="term" value="P:proteolysis"/>
    <property type="evidence" value="ECO:0007669"/>
    <property type="project" value="UniProtKB-KW"/>
</dbReference>
<dbReference type="InterPro" id="IPR001431">
    <property type="entry name" value="Pept_M16_Zn_BS"/>
</dbReference>
<feature type="domain" description="Peptidase M16 middle/third" evidence="18">
    <location>
        <begin position="412"/>
        <end position="681"/>
    </location>
</feature>
<dbReference type="GO" id="GO:0046872">
    <property type="term" value="F:metal ion binding"/>
    <property type="evidence" value="ECO:0007669"/>
    <property type="project" value="UniProtKB-KW"/>
</dbReference>
<accession>A0A1N6D8D8</accession>
<evidence type="ECO:0000256" key="4">
    <source>
        <dbReference type="ARBA" id="ARBA00012449"/>
    </source>
</evidence>
<keyword evidence="15" id="KW-0732">Signal</keyword>
<keyword evidence="7" id="KW-0479">Metal-binding</keyword>
<evidence type="ECO:0000256" key="12">
    <source>
        <dbReference type="ARBA" id="ARBA00031184"/>
    </source>
</evidence>
<dbReference type="GO" id="GO:0005737">
    <property type="term" value="C:cytoplasm"/>
    <property type="evidence" value="ECO:0007669"/>
    <property type="project" value="UniProtKB-ARBA"/>
</dbReference>
<evidence type="ECO:0000256" key="14">
    <source>
        <dbReference type="RuleBase" id="RU004447"/>
    </source>
</evidence>
<dbReference type="Gene3D" id="3.30.830.10">
    <property type="entry name" value="Metalloenzyme, LuxS/M16 peptidase-like"/>
    <property type="match status" value="4"/>
</dbReference>